<evidence type="ECO:0000256" key="1">
    <source>
        <dbReference type="ARBA" id="ARBA00023002"/>
    </source>
</evidence>
<dbReference type="Pfam" id="PF00465">
    <property type="entry name" value="Fe-ADH"/>
    <property type="match status" value="1"/>
</dbReference>
<dbReference type="Gene3D" id="1.20.1090.10">
    <property type="entry name" value="Dehydroquinate synthase-like - alpha domain"/>
    <property type="match status" value="1"/>
</dbReference>
<protein>
    <submittedName>
        <fullName evidence="4">Iron-containing alcohol dehydrogenase</fullName>
    </submittedName>
</protein>
<dbReference type="GO" id="GO:0008106">
    <property type="term" value="F:alcohol dehydrogenase (NADP+) activity"/>
    <property type="evidence" value="ECO:0007669"/>
    <property type="project" value="TreeGrafter"/>
</dbReference>
<dbReference type="FunFam" id="3.40.50.1970:FF:000003">
    <property type="entry name" value="Alcohol dehydrogenase, iron-containing"/>
    <property type="match status" value="1"/>
</dbReference>
<dbReference type="Gene3D" id="3.40.50.1970">
    <property type="match status" value="1"/>
</dbReference>
<dbReference type="InterPro" id="IPR001670">
    <property type="entry name" value="ADH_Fe/GldA"/>
</dbReference>
<feature type="domain" description="Fe-containing alcohol dehydrogenase-like C-terminal" evidence="3">
    <location>
        <begin position="189"/>
        <end position="389"/>
    </location>
</feature>
<evidence type="ECO:0000313" key="5">
    <source>
        <dbReference type="Proteomes" id="UP000620366"/>
    </source>
</evidence>
<dbReference type="Proteomes" id="UP000620366">
    <property type="component" value="Unassembled WGS sequence"/>
</dbReference>
<dbReference type="SUPFAM" id="SSF56796">
    <property type="entry name" value="Dehydroquinate synthase-like"/>
    <property type="match status" value="1"/>
</dbReference>
<feature type="domain" description="Alcohol dehydrogenase iron-type/glycerol dehydrogenase GldA" evidence="2">
    <location>
        <begin position="10"/>
        <end position="177"/>
    </location>
</feature>
<dbReference type="PANTHER" id="PTHR43633">
    <property type="entry name" value="ALCOHOL DEHYDROGENASE YQHD"/>
    <property type="match status" value="1"/>
</dbReference>
<dbReference type="PANTHER" id="PTHR43633:SF1">
    <property type="entry name" value="ALCOHOL DEHYDROGENASE YQHD"/>
    <property type="match status" value="1"/>
</dbReference>
<dbReference type="AlphaFoldDB" id="A0A926DH13"/>
<dbReference type="Pfam" id="PF25137">
    <property type="entry name" value="ADH_Fe_C"/>
    <property type="match status" value="1"/>
</dbReference>
<evidence type="ECO:0000313" key="4">
    <source>
        <dbReference type="EMBL" id="MBC8536910.1"/>
    </source>
</evidence>
<dbReference type="EMBL" id="JACRSP010000004">
    <property type="protein sequence ID" value="MBC8536910.1"/>
    <property type="molecule type" value="Genomic_DNA"/>
</dbReference>
<evidence type="ECO:0000259" key="3">
    <source>
        <dbReference type="Pfam" id="PF25137"/>
    </source>
</evidence>
<keyword evidence="1" id="KW-0560">Oxidoreductase</keyword>
<reference evidence="4" key="1">
    <citation type="submission" date="2020-08" db="EMBL/GenBank/DDBJ databases">
        <title>Genome public.</title>
        <authorList>
            <person name="Liu C."/>
            <person name="Sun Q."/>
        </authorList>
    </citation>
    <scope>NUCLEOTIDE SEQUENCE</scope>
    <source>
        <strain evidence="4">BX7</strain>
    </source>
</reference>
<sequence>MNDFTFQCSTKIVFGRGAERCVGEETARFSKNILLHYGGGSIKRSGLYDRVMASLAGQGIHVTELGGVEPNPRLDLVYRGIELCREKNIDFILAVGGGSVIDSAKAIALGVKYPGDVWELFAETGTVGEVLPTGNILTIPASGTEAGNGTVVKNMALGLKRNVNDQKLRPQFTILNPELTLSLSPLQTACGVSDMLSHVLERYFAPEKNVEYTDRLCEATMKTIIHNGLRAVRDPGDCNARAELMWCGTVAHNDFLQTGRTPDFASHKIDHEVNAVCDCTHGASIAVLFLAWCRYVYTKHIDKFAQFAVRVFDAEMNFENPAETAREGIARLERFYHDLGLSTRLRDLGVEKSDFATIAKNCKTFAGDKVGNLEKISRDDMLDILEIAY</sequence>
<evidence type="ECO:0000259" key="2">
    <source>
        <dbReference type="Pfam" id="PF00465"/>
    </source>
</evidence>
<dbReference type="GO" id="GO:0046872">
    <property type="term" value="F:metal ion binding"/>
    <property type="evidence" value="ECO:0007669"/>
    <property type="project" value="InterPro"/>
</dbReference>
<comment type="caution">
    <text evidence="4">The sequence shown here is derived from an EMBL/GenBank/DDBJ whole genome shotgun (WGS) entry which is preliminary data.</text>
</comment>
<dbReference type="RefSeq" id="WP_249300955.1">
    <property type="nucleotide sequence ID" value="NZ_JACRSP010000004.1"/>
</dbReference>
<dbReference type="InterPro" id="IPR044731">
    <property type="entry name" value="BDH-like"/>
</dbReference>
<dbReference type="GO" id="GO:1990002">
    <property type="term" value="F:methylglyoxal reductase (NADPH) (acetol producing) activity"/>
    <property type="evidence" value="ECO:0007669"/>
    <property type="project" value="TreeGrafter"/>
</dbReference>
<name>A0A926DH13_9FIRM</name>
<proteinExistence type="predicted"/>
<dbReference type="CDD" id="cd08187">
    <property type="entry name" value="BDH"/>
    <property type="match status" value="1"/>
</dbReference>
<gene>
    <name evidence="4" type="ORF">H8695_09450</name>
</gene>
<dbReference type="InterPro" id="IPR056798">
    <property type="entry name" value="ADH_Fe_C"/>
</dbReference>
<organism evidence="4 5">
    <name type="scientific">Feifania hominis</name>
    <dbReference type="NCBI Taxonomy" id="2763660"/>
    <lineage>
        <taxon>Bacteria</taxon>
        <taxon>Bacillati</taxon>
        <taxon>Bacillota</taxon>
        <taxon>Clostridia</taxon>
        <taxon>Eubacteriales</taxon>
        <taxon>Feifaniaceae</taxon>
        <taxon>Feifania</taxon>
    </lineage>
</organism>
<dbReference type="GO" id="GO:1990362">
    <property type="term" value="F:butanol dehydrogenase (NAD+) activity"/>
    <property type="evidence" value="ECO:0007669"/>
    <property type="project" value="InterPro"/>
</dbReference>
<keyword evidence="5" id="KW-1185">Reference proteome</keyword>
<accession>A0A926DH13</accession>
<dbReference type="GO" id="GO:0005829">
    <property type="term" value="C:cytosol"/>
    <property type="evidence" value="ECO:0007669"/>
    <property type="project" value="TreeGrafter"/>
</dbReference>